<organism evidence="1 2">
    <name type="scientific">Pontibacter populi</name>
    <dbReference type="NCBI Taxonomy" id="890055"/>
    <lineage>
        <taxon>Bacteria</taxon>
        <taxon>Pseudomonadati</taxon>
        <taxon>Bacteroidota</taxon>
        <taxon>Cytophagia</taxon>
        <taxon>Cytophagales</taxon>
        <taxon>Hymenobacteraceae</taxon>
        <taxon>Pontibacter</taxon>
    </lineage>
</organism>
<comment type="caution">
    <text evidence="1">The sequence shown here is derived from an EMBL/GenBank/DDBJ whole genome shotgun (WGS) entry which is preliminary data.</text>
</comment>
<name>A0ABV1RWM4_9BACT</name>
<keyword evidence="2" id="KW-1185">Reference proteome</keyword>
<evidence type="ECO:0000313" key="1">
    <source>
        <dbReference type="EMBL" id="MER2998769.1"/>
    </source>
</evidence>
<evidence type="ECO:0000313" key="2">
    <source>
        <dbReference type="Proteomes" id="UP001476807"/>
    </source>
</evidence>
<dbReference type="Proteomes" id="UP001476807">
    <property type="component" value="Unassembled WGS sequence"/>
</dbReference>
<sequence>MTQKFYTYLSFSLALLFFCNCNGDRDNTNQEALQNYKNFVTQVEKDTARAIDGSEPDSIWLTRTNTLLLQHDSLENQALIAKDYYSPEQEQEFEDLGNRFEEAEGKIKVKQEEISKRYKMRKDMLGLKVQTDDMSVLTAADLAPTYKHFVEQVNANYKNYTYTDWQLIEGWWNALSNRAEGLSKELTPEAQSEIEAARNEYIRIRKDANITQPAD</sequence>
<dbReference type="RefSeq" id="WP_350413220.1">
    <property type="nucleotide sequence ID" value="NZ_JBEOKT010000014.1"/>
</dbReference>
<dbReference type="EMBL" id="JBEOKT010000014">
    <property type="protein sequence ID" value="MER2998769.1"/>
    <property type="molecule type" value="Genomic_DNA"/>
</dbReference>
<proteinExistence type="predicted"/>
<protein>
    <submittedName>
        <fullName evidence="1">Uncharacterized protein</fullName>
    </submittedName>
</protein>
<gene>
    <name evidence="1" type="ORF">ABS362_14545</name>
</gene>
<accession>A0ABV1RWM4</accession>
<reference evidence="1 2" key="1">
    <citation type="submission" date="2024-06" db="EMBL/GenBank/DDBJ databases">
        <title>Pontibacter populi HYL7-15.</title>
        <authorList>
            <person name="Kim M.K."/>
        </authorList>
    </citation>
    <scope>NUCLEOTIDE SEQUENCE [LARGE SCALE GENOMIC DNA]</scope>
    <source>
        <strain evidence="1 2">HYL7-15</strain>
    </source>
</reference>